<evidence type="ECO:0000256" key="1">
    <source>
        <dbReference type="SAM" id="MobiDB-lite"/>
    </source>
</evidence>
<sequence length="187" mass="19396">MPAPPVPRHRLAVVTLASALAVAACSQDNPVANEGAEVPGGAVGPDAAVTEDLSVLQVQLEYPLDGVYEEGEDARLFLGIANTGKTDDDLLDVRGPDFADAEILVDGRPGVIRVPQDDNVYVGAEGAPSITLLDLERSLRSSQTIPVTLVFEDAGTVTLDAPVAAEGQNPEPPYDFPDPAEDPTGGS</sequence>
<keyword evidence="4" id="KW-1185">Reference proteome</keyword>
<evidence type="ECO:0000256" key="2">
    <source>
        <dbReference type="SAM" id="SignalP"/>
    </source>
</evidence>
<dbReference type="Proteomes" id="UP001597402">
    <property type="component" value="Unassembled WGS sequence"/>
</dbReference>
<name>A0ABW4XB31_9ACTN</name>
<organism evidence="3 4">
    <name type="scientific">Blastococcus deserti</name>
    <dbReference type="NCBI Taxonomy" id="2259033"/>
    <lineage>
        <taxon>Bacteria</taxon>
        <taxon>Bacillati</taxon>
        <taxon>Actinomycetota</taxon>
        <taxon>Actinomycetes</taxon>
        <taxon>Geodermatophilales</taxon>
        <taxon>Geodermatophilaceae</taxon>
        <taxon>Blastococcus</taxon>
    </lineage>
</organism>
<dbReference type="SUPFAM" id="SSF110087">
    <property type="entry name" value="DR1885-like metal-binding protein"/>
    <property type="match status" value="1"/>
</dbReference>
<evidence type="ECO:0000313" key="4">
    <source>
        <dbReference type="Proteomes" id="UP001597402"/>
    </source>
</evidence>
<comment type="caution">
    <text evidence="3">The sequence shown here is derived from an EMBL/GenBank/DDBJ whole genome shotgun (WGS) entry which is preliminary data.</text>
</comment>
<feature type="chain" id="PRO_5046243976" evidence="2">
    <location>
        <begin position="24"/>
        <end position="187"/>
    </location>
</feature>
<gene>
    <name evidence="3" type="ORF">ACFSHS_13815</name>
</gene>
<protein>
    <submittedName>
        <fullName evidence="3">Copper chaperone PCu(A)C</fullName>
    </submittedName>
</protein>
<evidence type="ECO:0000313" key="3">
    <source>
        <dbReference type="EMBL" id="MFD2092647.1"/>
    </source>
</evidence>
<proteinExistence type="predicted"/>
<dbReference type="RefSeq" id="WP_376876957.1">
    <property type="nucleotide sequence ID" value="NZ_JBHUHP010000014.1"/>
</dbReference>
<keyword evidence="2" id="KW-0732">Signal</keyword>
<dbReference type="Pfam" id="PF04314">
    <property type="entry name" value="PCuAC"/>
    <property type="match status" value="1"/>
</dbReference>
<accession>A0ABW4XB31</accession>
<feature type="signal peptide" evidence="2">
    <location>
        <begin position="1"/>
        <end position="23"/>
    </location>
</feature>
<dbReference type="Gene3D" id="2.60.40.1890">
    <property type="entry name" value="PCu(A)C copper chaperone"/>
    <property type="match status" value="1"/>
</dbReference>
<dbReference type="EMBL" id="JBHUHP010000014">
    <property type="protein sequence ID" value="MFD2092647.1"/>
    <property type="molecule type" value="Genomic_DNA"/>
</dbReference>
<reference evidence="4" key="1">
    <citation type="journal article" date="2019" name="Int. J. Syst. Evol. Microbiol.">
        <title>The Global Catalogue of Microorganisms (GCM) 10K type strain sequencing project: providing services to taxonomists for standard genome sequencing and annotation.</title>
        <authorList>
            <consortium name="The Broad Institute Genomics Platform"/>
            <consortium name="The Broad Institute Genome Sequencing Center for Infectious Disease"/>
            <person name="Wu L."/>
            <person name="Ma J."/>
        </authorList>
    </citation>
    <scope>NUCLEOTIDE SEQUENCE [LARGE SCALE GENOMIC DNA]</scope>
    <source>
        <strain evidence="4">JCM 3338</strain>
    </source>
</reference>
<dbReference type="InterPro" id="IPR007410">
    <property type="entry name" value="LpqE-like"/>
</dbReference>
<feature type="region of interest" description="Disordered" evidence="1">
    <location>
        <begin position="160"/>
        <end position="187"/>
    </location>
</feature>
<dbReference type="InterPro" id="IPR036182">
    <property type="entry name" value="PCuAC_sf"/>
</dbReference>